<dbReference type="OMA" id="DVISECQ"/>
<keyword evidence="2" id="KW-0732">Signal</keyword>
<keyword evidence="4" id="KW-1185">Reference proteome</keyword>
<dbReference type="AGR" id="Xenbase:XB-GENE-29090375"/>
<evidence type="ECO:0000259" key="3">
    <source>
        <dbReference type="PROSITE" id="PS50835"/>
    </source>
</evidence>
<dbReference type="KEGG" id="xtr:108645196"/>
<evidence type="ECO:0000313" key="4">
    <source>
        <dbReference type="Proteomes" id="UP000008143"/>
    </source>
</evidence>
<dbReference type="InterPro" id="IPR036179">
    <property type="entry name" value="Ig-like_dom_sf"/>
</dbReference>
<proteinExistence type="predicted"/>
<reference evidence="5" key="1">
    <citation type="submission" date="2025-08" db="UniProtKB">
        <authorList>
            <consortium name="RefSeq"/>
        </authorList>
    </citation>
    <scope>IDENTIFICATION</scope>
    <source>
        <strain evidence="5">Nigerian</strain>
        <tissue evidence="5">Liver and blood</tissue>
    </source>
</reference>
<name>A0A8J1K163_XENTR</name>
<dbReference type="SUPFAM" id="SSF48726">
    <property type="entry name" value="Immunoglobulin"/>
    <property type="match status" value="4"/>
</dbReference>
<dbReference type="OrthoDB" id="10039395at2759"/>
<gene>
    <name evidence="5 6" type="primary">LOC108645196</name>
</gene>
<feature type="transmembrane region" description="Helical" evidence="1">
    <location>
        <begin position="435"/>
        <end position="457"/>
    </location>
</feature>
<dbReference type="Xenbase" id="XB-GENE-29090375">
    <property type="gene designation" value="LOC108645196"/>
</dbReference>
<dbReference type="InterPro" id="IPR013783">
    <property type="entry name" value="Ig-like_fold"/>
</dbReference>
<feature type="domain" description="Ig-like" evidence="3">
    <location>
        <begin position="325"/>
        <end position="423"/>
    </location>
</feature>
<protein>
    <submittedName>
        <fullName evidence="5">B-cell receptor CD22</fullName>
    </submittedName>
</protein>
<feature type="chain" id="PRO_5035312750" evidence="2">
    <location>
        <begin position="27"/>
        <end position="568"/>
    </location>
</feature>
<keyword evidence="1" id="KW-0812">Transmembrane</keyword>
<evidence type="ECO:0000256" key="1">
    <source>
        <dbReference type="SAM" id="Phobius"/>
    </source>
</evidence>
<feature type="domain" description="Ig-like" evidence="3">
    <location>
        <begin position="248"/>
        <end position="321"/>
    </location>
</feature>
<dbReference type="InterPro" id="IPR003598">
    <property type="entry name" value="Ig_sub2"/>
</dbReference>
<keyword evidence="1" id="KW-1133">Transmembrane helix</keyword>
<dbReference type="PANTHER" id="PTHR46484">
    <property type="entry name" value="SI:CH211-171H4.5-RELATED"/>
    <property type="match status" value="1"/>
</dbReference>
<dbReference type="Gene3D" id="2.60.40.10">
    <property type="entry name" value="Immunoglobulins"/>
    <property type="match status" value="4"/>
</dbReference>
<dbReference type="SMART" id="SM00409">
    <property type="entry name" value="IG"/>
    <property type="match status" value="4"/>
</dbReference>
<dbReference type="SMART" id="SM00408">
    <property type="entry name" value="IGc2"/>
    <property type="match status" value="3"/>
</dbReference>
<sequence length="568" mass="63791">MMERYRHLHRIILMVVLQGGFPGSYSQDWAITLPESIRALRGSCVEIPCTFTLPRGNKGFNLIWYRETKHSSNIIFSQQDPSDVSEGYRGRTSRVGNEPNSCSLRINDVQESGTYYPYIHGNCDVISECQRVRVQVSDSPKNATVIISDGKKEMKEDKAKNVTIKGKKEVKERAALELECHFSDYNPPTTQYSYSWYLNGNPVNGETGRILQINNITESHSGTYSCNVQNRAGRSNSTGFAVTVMYSPKNVTVVISDGKKERKEDDKVRLSCLSDANPAADNFIWYKHVRNEPKKRRPEQRQNITVTVGWDRDRFSCIARNPRGPGKSKILELQVLYKAKNVTIKRKDEVKEGAALELECHFSDYNPPTTQYSYSWYLNGNPVNGETGRILQINNITESHSGTYSCNVQNGAGPSYSPGFAVTLMSTQTGLPMRFILGGGAGAVFVILLVLGLCLVLRKLQKGEDRGGRRAESDYEDVHPTESRYTALQMRDMSDVTKNPQATESPYTALQTRDTDVYEVIKKSVPPVVKYKSPKSISNVDPNDCSKVRLPLSSSYTQPKALSFPDDY</sequence>
<evidence type="ECO:0000313" key="6">
    <source>
        <dbReference type="Xenbase" id="XB-GENE-29090375"/>
    </source>
</evidence>
<dbReference type="RefSeq" id="XP_031762431.1">
    <property type="nucleotide sequence ID" value="XM_031906571.1"/>
</dbReference>
<dbReference type="Pfam" id="PF07686">
    <property type="entry name" value="V-set"/>
    <property type="match status" value="1"/>
</dbReference>
<dbReference type="InterPro" id="IPR013106">
    <property type="entry name" value="Ig_V-set"/>
</dbReference>
<dbReference type="GeneID" id="108645196"/>
<keyword evidence="1" id="KW-0472">Membrane</keyword>
<dbReference type="Proteomes" id="UP000008143">
    <property type="component" value="Chromosome 7"/>
</dbReference>
<keyword evidence="5" id="KW-0675">Receptor</keyword>
<dbReference type="Pfam" id="PF13895">
    <property type="entry name" value="Ig_2"/>
    <property type="match status" value="2"/>
</dbReference>
<feature type="signal peptide" evidence="2">
    <location>
        <begin position="1"/>
        <end position="26"/>
    </location>
</feature>
<dbReference type="InterPro" id="IPR007110">
    <property type="entry name" value="Ig-like_dom"/>
</dbReference>
<dbReference type="PROSITE" id="PS50835">
    <property type="entry name" value="IG_LIKE"/>
    <property type="match status" value="3"/>
</dbReference>
<feature type="domain" description="Ig-like" evidence="3">
    <location>
        <begin position="140"/>
        <end position="243"/>
    </location>
</feature>
<evidence type="ECO:0000313" key="5">
    <source>
        <dbReference type="RefSeq" id="XP_031762431.1"/>
    </source>
</evidence>
<dbReference type="PANTHER" id="PTHR46484:SF4">
    <property type="entry name" value="SIALOADHESIN"/>
    <property type="match status" value="1"/>
</dbReference>
<accession>A0A8J1K163</accession>
<evidence type="ECO:0000256" key="2">
    <source>
        <dbReference type="SAM" id="SignalP"/>
    </source>
</evidence>
<organism evidence="4 5">
    <name type="scientific">Xenopus tropicalis</name>
    <name type="common">Western clawed frog</name>
    <name type="synonym">Silurana tropicalis</name>
    <dbReference type="NCBI Taxonomy" id="8364"/>
    <lineage>
        <taxon>Eukaryota</taxon>
        <taxon>Metazoa</taxon>
        <taxon>Chordata</taxon>
        <taxon>Craniata</taxon>
        <taxon>Vertebrata</taxon>
        <taxon>Euteleostomi</taxon>
        <taxon>Amphibia</taxon>
        <taxon>Batrachia</taxon>
        <taxon>Anura</taxon>
        <taxon>Pipoidea</taxon>
        <taxon>Pipidae</taxon>
        <taxon>Xenopodinae</taxon>
        <taxon>Xenopus</taxon>
        <taxon>Silurana</taxon>
    </lineage>
</organism>
<dbReference type="AlphaFoldDB" id="A0A8J1K163"/>
<dbReference type="InterPro" id="IPR003599">
    <property type="entry name" value="Ig_sub"/>
</dbReference>